<dbReference type="SUPFAM" id="SSF51338">
    <property type="entry name" value="Composite domain of metallo-dependent hydrolases"/>
    <property type="match status" value="1"/>
</dbReference>
<sequence length="402" mass="43962">MHFMTKLFTNFNLFDGSKAKITPGSWMEVDEKSGKILHIGSGEKQADVENVDLKGKYVMPGLINVHTHIMMNPITNKLEYLSEAEVTYQALKNLKELLKSGVTYIRDCGCAFDVDVKLAKLQKEGVFAGTEIMPSGRPMSMTGGHGDFIEGWDGETTWGHLTDSPDEMRKAVRQAFKIGAKNIKVMATGGVMSATDQIDDTELSLEELKTAVEEAHSKHMTVAAHAEGERGIHNAVLAGVDSIEHGSYVSDEDIELMLKQGTFLTPTLIAAYTIPKYGKGKLPQYMLDKASSFMDKYFERIGAAIKAGVKISFGTDAGTPFNGFKDTSFELELLTGVGASNEQALFAATKNASELLHIDSEYGTLETGKYADFIVLDTNPLADIKAVQQDDKGVYKKGVKKF</sequence>
<dbReference type="InterPro" id="IPR057744">
    <property type="entry name" value="OTAase-like"/>
</dbReference>
<accession>A0A0R1M9D7</accession>
<proteinExistence type="predicted"/>
<evidence type="ECO:0000313" key="3">
    <source>
        <dbReference type="EMBL" id="KRL04521.1"/>
    </source>
</evidence>
<dbReference type="PATRIC" id="fig|1423777.3.peg.1704"/>
<dbReference type="Proteomes" id="UP000051686">
    <property type="component" value="Unassembled WGS sequence"/>
</dbReference>
<dbReference type="AlphaFoldDB" id="A0A0R1M9D7"/>
<comment type="caution">
    <text evidence="3">The sequence shown here is derived from an EMBL/GenBank/DDBJ whole genome shotgun (WGS) entry which is preliminary data.</text>
</comment>
<dbReference type="Pfam" id="PF01979">
    <property type="entry name" value="Amidohydro_1"/>
    <property type="match status" value="1"/>
</dbReference>
<gene>
    <name evidence="3" type="ORF">FD46_GL001652</name>
</gene>
<feature type="coiled-coil region" evidence="1">
    <location>
        <begin position="191"/>
        <end position="218"/>
    </location>
</feature>
<keyword evidence="1" id="KW-0175">Coiled coil</keyword>
<protein>
    <submittedName>
        <fullName evidence="3">Amidohydrolase</fullName>
    </submittedName>
</protein>
<dbReference type="PANTHER" id="PTHR43135:SF3">
    <property type="entry name" value="ALPHA-D-RIBOSE 1-METHYLPHOSPHONATE 5-TRIPHOSPHATE DIPHOSPHATASE"/>
    <property type="match status" value="1"/>
</dbReference>
<evidence type="ECO:0000256" key="1">
    <source>
        <dbReference type="SAM" id="Coils"/>
    </source>
</evidence>
<dbReference type="Gene3D" id="2.30.40.10">
    <property type="entry name" value="Urease, subunit C, domain 1"/>
    <property type="match status" value="1"/>
</dbReference>
<dbReference type="GO" id="GO:0016810">
    <property type="term" value="F:hydrolase activity, acting on carbon-nitrogen (but not peptide) bonds"/>
    <property type="evidence" value="ECO:0007669"/>
    <property type="project" value="InterPro"/>
</dbReference>
<dbReference type="InterPro" id="IPR032466">
    <property type="entry name" value="Metal_Hydrolase"/>
</dbReference>
<dbReference type="CDD" id="cd01299">
    <property type="entry name" value="Met_dep_hydrolase_A"/>
    <property type="match status" value="1"/>
</dbReference>
<dbReference type="STRING" id="1423777.FD46_GL001652"/>
<dbReference type="Gene3D" id="3.20.20.140">
    <property type="entry name" value="Metal-dependent hydrolases"/>
    <property type="match status" value="1"/>
</dbReference>
<keyword evidence="3" id="KW-0378">Hydrolase</keyword>
<dbReference type="InterPro" id="IPR011059">
    <property type="entry name" value="Metal-dep_hydrolase_composite"/>
</dbReference>
<dbReference type="SUPFAM" id="SSF51556">
    <property type="entry name" value="Metallo-dependent hydrolases"/>
    <property type="match status" value="1"/>
</dbReference>
<reference evidence="3 4" key="1">
    <citation type="journal article" date="2015" name="Genome Announc.">
        <title>Expanding the biotechnology potential of lactobacilli through comparative genomics of 213 strains and associated genera.</title>
        <authorList>
            <person name="Sun Z."/>
            <person name="Harris H.M."/>
            <person name="McCann A."/>
            <person name="Guo C."/>
            <person name="Argimon S."/>
            <person name="Zhang W."/>
            <person name="Yang X."/>
            <person name="Jeffery I.B."/>
            <person name="Cooney J.C."/>
            <person name="Kagawa T.F."/>
            <person name="Liu W."/>
            <person name="Song Y."/>
            <person name="Salvetti E."/>
            <person name="Wrobel A."/>
            <person name="Rasinkangas P."/>
            <person name="Parkhill J."/>
            <person name="Rea M.C."/>
            <person name="O'Sullivan O."/>
            <person name="Ritari J."/>
            <person name="Douillard F.P."/>
            <person name="Paul Ross R."/>
            <person name="Yang R."/>
            <person name="Briner A.E."/>
            <person name="Felis G.E."/>
            <person name="de Vos W.M."/>
            <person name="Barrangou R."/>
            <person name="Klaenhammer T.R."/>
            <person name="Caufield P.W."/>
            <person name="Cui Y."/>
            <person name="Zhang H."/>
            <person name="O'Toole P.W."/>
        </authorList>
    </citation>
    <scope>NUCLEOTIDE SEQUENCE [LARGE SCALE GENOMIC DNA]</scope>
    <source>
        <strain evidence="3 4">DSM 19972</strain>
    </source>
</reference>
<evidence type="ECO:0000313" key="4">
    <source>
        <dbReference type="Proteomes" id="UP000051686"/>
    </source>
</evidence>
<organism evidence="3 4">
    <name type="scientific">Liquorilactobacillus oeni DSM 19972</name>
    <dbReference type="NCBI Taxonomy" id="1423777"/>
    <lineage>
        <taxon>Bacteria</taxon>
        <taxon>Bacillati</taxon>
        <taxon>Bacillota</taxon>
        <taxon>Bacilli</taxon>
        <taxon>Lactobacillales</taxon>
        <taxon>Lactobacillaceae</taxon>
        <taxon>Liquorilactobacillus</taxon>
    </lineage>
</organism>
<name>A0A0R1M9D7_9LACO</name>
<feature type="domain" description="Amidohydrolase-related" evidence="2">
    <location>
        <begin position="57"/>
        <end position="398"/>
    </location>
</feature>
<keyword evidence="4" id="KW-1185">Reference proteome</keyword>
<dbReference type="InterPro" id="IPR006680">
    <property type="entry name" value="Amidohydro-rel"/>
</dbReference>
<dbReference type="EMBL" id="AZEH01000039">
    <property type="protein sequence ID" value="KRL04521.1"/>
    <property type="molecule type" value="Genomic_DNA"/>
</dbReference>
<dbReference type="InterPro" id="IPR051781">
    <property type="entry name" value="Metallo-dep_Hydrolase"/>
</dbReference>
<evidence type="ECO:0000259" key="2">
    <source>
        <dbReference type="Pfam" id="PF01979"/>
    </source>
</evidence>
<dbReference type="PANTHER" id="PTHR43135">
    <property type="entry name" value="ALPHA-D-RIBOSE 1-METHYLPHOSPHONATE 5-TRIPHOSPHATE DIPHOSPHATASE"/>
    <property type="match status" value="1"/>
</dbReference>